<keyword evidence="6 17" id="KW-0812">Transmembrane</keyword>
<keyword evidence="4" id="KW-0109">Calcium transport</keyword>
<evidence type="ECO:0000256" key="15">
    <source>
        <dbReference type="PROSITE-ProRule" id="PRU00023"/>
    </source>
</evidence>
<evidence type="ECO:0000313" key="20">
    <source>
        <dbReference type="RefSeq" id="XP_020664737.2"/>
    </source>
</evidence>
<proteinExistence type="predicted"/>
<evidence type="ECO:0000256" key="6">
    <source>
        <dbReference type="ARBA" id="ARBA00022692"/>
    </source>
</evidence>
<dbReference type="SMART" id="SM00248">
    <property type="entry name" value="ANK"/>
    <property type="match status" value="3"/>
</dbReference>
<evidence type="ECO:0000256" key="10">
    <source>
        <dbReference type="ARBA" id="ARBA00023043"/>
    </source>
</evidence>
<keyword evidence="9 17" id="KW-1133">Transmembrane helix</keyword>
<accession>A0A6J0V2E8</accession>
<keyword evidence="11" id="KW-0406">Ion transport</keyword>
<evidence type="ECO:0000313" key="19">
    <source>
        <dbReference type="Proteomes" id="UP001652642"/>
    </source>
</evidence>
<organism evidence="19 21">
    <name type="scientific">Pogona vitticeps</name>
    <name type="common">central bearded dragon</name>
    <dbReference type="NCBI Taxonomy" id="103695"/>
    <lineage>
        <taxon>Eukaryota</taxon>
        <taxon>Metazoa</taxon>
        <taxon>Chordata</taxon>
        <taxon>Craniata</taxon>
        <taxon>Vertebrata</taxon>
        <taxon>Euteleostomi</taxon>
        <taxon>Lepidosauria</taxon>
        <taxon>Squamata</taxon>
        <taxon>Bifurcata</taxon>
        <taxon>Unidentata</taxon>
        <taxon>Episquamata</taxon>
        <taxon>Toxicofera</taxon>
        <taxon>Iguania</taxon>
        <taxon>Acrodonta</taxon>
        <taxon>Agamidae</taxon>
        <taxon>Amphibolurinae</taxon>
        <taxon>Pogona</taxon>
    </lineage>
</organism>
<dbReference type="AlphaFoldDB" id="A0A6J0V2E8"/>
<dbReference type="RefSeq" id="XP_020664737.2">
    <property type="nucleotide sequence ID" value="XM_020809078.2"/>
</dbReference>
<evidence type="ECO:0000313" key="23">
    <source>
        <dbReference type="RefSeq" id="XP_072834731.1"/>
    </source>
</evidence>
<dbReference type="SUPFAM" id="SSF48403">
    <property type="entry name" value="Ankyrin repeat"/>
    <property type="match status" value="1"/>
</dbReference>
<evidence type="ECO:0000256" key="9">
    <source>
        <dbReference type="ARBA" id="ARBA00022989"/>
    </source>
</evidence>
<dbReference type="InterPro" id="IPR008347">
    <property type="entry name" value="TrpV1-4"/>
</dbReference>
<dbReference type="PRINTS" id="PR01768">
    <property type="entry name" value="TRPVRECEPTOR"/>
</dbReference>
<dbReference type="GO" id="GO:0005262">
    <property type="term" value="F:calcium channel activity"/>
    <property type="evidence" value="ECO:0007669"/>
    <property type="project" value="UniProtKB-KW"/>
</dbReference>
<dbReference type="InterPro" id="IPR005821">
    <property type="entry name" value="Ion_trans_dom"/>
</dbReference>
<dbReference type="InterPro" id="IPR036770">
    <property type="entry name" value="Ankyrin_rpt-contain_sf"/>
</dbReference>
<keyword evidence="10 15" id="KW-0040">ANK repeat</keyword>
<evidence type="ECO:0000256" key="17">
    <source>
        <dbReference type="SAM" id="Phobius"/>
    </source>
</evidence>
<gene>
    <name evidence="20 21 22 23 24 25" type="primary">LOC110087405</name>
</gene>
<keyword evidence="5" id="KW-0107">Calcium channel</keyword>
<dbReference type="PROSITE" id="PS50297">
    <property type="entry name" value="ANK_REP_REGION"/>
    <property type="match status" value="1"/>
</dbReference>
<evidence type="ECO:0000256" key="1">
    <source>
        <dbReference type="ARBA" id="ARBA00004651"/>
    </source>
</evidence>
<name>A0A6J0V2E8_9SAUR</name>
<dbReference type="Pfam" id="PF12796">
    <property type="entry name" value="Ank_2"/>
    <property type="match status" value="1"/>
</dbReference>
<dbReference type="PANTHER" id="PTHR10582:SF5">
    <property type="entry name" value="TRANSIENT RECEPTOR POTENTIAL CATION CHANNEL SUBFAMILY V MEMBER 2"/>
    <property type="match status" value="1"/>
</dbReference>
<feature type="compositionally biased region" description="Basic and acidic residues" evidence="16">
    <location>
        <begin position="20"/>
        <end position="45"/>
    </location>
</feature>
<feature type="transmembrane region" description="Helical" evidence="17">
    <location>
        <begin position="609"/>
        <end position="634"/>
    </location>
</feature>
<feature type="transmembrane region" description="Helical" evidence="17">
    <location>
        <begin position="431"/>
        <end position="453"/>
    </location>
</feature>
<keyword evidence="2" id="KW-0813">Transport</keyword>
<comment type="catalytic activity">
    <reaction evidence="14">
        <text>Ca(2+)(in) = Ca(2+)(out)</text>
        <dbReference type="Rhea" id="RHEA:29671"/>
        <dbReference type="ChEBI" id="CHEBI:29108"/>
    </reaction>
</comment>
<dbReference type="PROSITE" id="PS50088">
    <property type="entry name" value="ANK_REPEAT"/>
    <property type="match status" value="1"/>
</dbReference>
<evidence type="ECO:0000256" key="8">
    <source>
        <dbReference type="ARBA" id="ARBA00022837"/>
    </source>
</evidence>
<dbReference type="OrthoDB" id="533508at2759"/>
<sequence length="755" mass="86419">MQGNPLRLETYDGSDSDQEAAEKLDDGADTESPRPFDTSFQKEEQPSPSIKFNIHYAQGHNKPKDPNRFGRDRLFGAVTRGNPKELEGLKEYLLKTLKFLTDSEFIDGKTGKTCLMKALLNLKDGANPTIPLLLSIDEETQNPKPLVNVPCKDNYYKGHTALHIAIEKRNLSLVKLLVENGANVHAKACGMFFQQRKKGACFYFGELPFSLAACTNQPEVMDYLLHNPHQQARLTEQDSLGNTVLHALVTVADNTEKNTELVIKMYNMILMEGARINPTWKMEEIVNKEGLTPLKLAVKTGKAEIFKHMIRREIKDPDFRHLSRKFTEWTYGPIHISLYDMSFIDSYEENSVLEILAYSNDTPNRYKMVVLEPVNKLLQHKWDSFAARRFYLSFACYVMFLIIFSATAYHWRLDGKPPFPMTPSPGDIWRLIGQVIVFLGGLYLFLAQSVYLWRRRQSWKSLLVDGCIEFFIFVQSAALLLAAVTYLAGLEEHVIFLVFSLLLGWVNVLYYTRGFQQMGIYIVMIQKAILRDLLHFIMVYVIFLFGFATALIILTATTPQLAQNSSAPLDSDDKGPAMYTGLFKTSLELFKFTIGMGDLEFHEHVRFKYFVMLLLLLFVIFTYILLLNMLIALMSETVTNVSGYSQSVWKLQRAIAILEIEKNWVWCWAKPPRAGYFLNVGSETKKDERWLFRVQEVNWVDWKKEVGALKEDPADANTSKPELEAQSILSQLSARIMARTATPEEDEMPLHDISP</sequence>
<reference evidence="20 21" key="1">
    <citation type="submission" date="2025-05" db="UniProtKB">
        <authorList>
            <consortium name="RefSeq"/>
        </authorList>
    </citation>
    <scope>IDENTIFICATION</scope>
</reference>
<feature type="domain" description="Ion transport" evidence="18">
    <location>
        <begin position="393"/>
        <end position="641"/>
    </location>
</feature>
<keyword evidence="12 17" id="KW-0472">Membrane</keyword>
<keyword evidence="19" id="KW-1185">Reference proteome</keyword>
<evidence type="ECO:0000313" key="21">
    <source>
        <dbReference type="RefSeq" id="XP_020664739.2"/>
    </source>
</evidence>
<dbReference type="InterPro" id="IPR024862">
    <property type="entry name" value="TRPV"/>
</dbReference>
<evidence type="ECO:0000256" key="14">
    <source>
        <dbReference type="ARBA" id="ARBA00036634"/>
    </source>
</evidence>
<dbReference type="InterPro" id="IPR002110">
    <property type="entry name" value="Ankyrin_rpt"/>
</dbReference>
<dbReference type="GO" id="GO:0098703">
    <property type="term" value="P:calcium ion import across plasma membrane"/>
    <property type="evidence" value="ECO:0007669"/>
    <property type="project" value="TreeGrafter"/>
</dbReference>
<keyword evidence="8" id="KW-0106">Calcium</keyword>
<keyword evidence="20 21" id="KW-0675">Receptor</keyword>
<dbReference type="PANTHER" id="PTHR10582">
    <property type="entry name" value="TRANSIENT RECEPTOR POTENTIAL ION CHANNEL PROTEIN"/>
    <property type="match status" value="1"/>
</dbReference>
<evidence type="ECO:0000313" key="24">
    <source>
        <dbReference type="RefSeq" id="XP_072834732.1"/>
    </source>
</evidence>
<dbReference type="Gene3D" id="1.25.40.20">
    <property type="entry name" value="Ankyrin repeat-containing domain"/>
    <property type="match status" value="1"/>
</dbReference>
<feature type="transmembrane region" description="Helical" evidence="17">
    <location>
        <begin position="390"/>
        <end position="411"/>
    </location>
</feature>
<dbReference type="RefSeq" id="XP_072834733.1">
    <property type="nucleotide sequence ID" value="XM_072978632.1"/>
</dbReference>
<dbReference type="RefSeq" id="XP_072834730.1">
    <property type="nucleotide sequence ID" value="XM_072978629.1"/>
</dbReference>
<evidence type="ECO:0000256" key="12">
    <source>
        <dbReference type="ARBA" id="ARBA00023136"/>
    </source>
</evidence>
<feature type="repeat" description="ANK" evidence="15">
    <location>
        <begin position="157"/>
        <end position="189"/>
    </location>
</feature>
<evidence type="ECO:0000256" key="3">
    <source>
        <dbReference type="ARBA" id="ARBA00022475"/>
    </source>
</evidence>
<evidence type="ECO:0000256" key="7">
    <source>
        <dbReference type="ARBA" id="ARBA00022737"/>
    </source>
</evidence>
<comment type="subcellular location">
    <subcellularLocation>
        <location evidence="1">Cell membrane</location>
        <topology evidence="1">Multi-pass membrane protein</topology>
    </subcellularLocation>
</comment>
<dbReference type="Pfam" id="PF00520">
    <property type="entry name" value="Ion_trans"/>
    <property type="match status" value="1"/>
</dbReference>
<evidence type="ECO:0000256" key="2">
    <source>
        <dbReference type="ARBA" id="ARBA00022448"/>
    </source>
</evidence>
<keyword evidence="3" id="KW-1003">Cell membrane</keyword>
<feature type="transmembrane region" description="Helical" evidence="17">
    <location>
        <begin position="462"/>
        <end position="488"/>
    </location>
</feature>
<dbReference type="RefSeq" id="XP_020664739.2">
    <property type="nucleotide sequence ID" value="XM_020809080.2"/>
</dbReference>
<evidence type="ECO:0000256" key="5">
    <source>
        <dbReference type="ARBA" id="ARBA00022673"/>
    </source>
</evidence>
<keyword evidence="13" id="KW-0407">Ion channel</keyword>
<keyword evidence="7" id="KW-0677">Repeat</keyword>
<dbReference type="Proteomes" id="UP001652642">
    <property type="component" value="Chromosome 7"/>
</dbReference>
<evidence type="ECO:0000313" key="25">
    <source>
        <dbReference type="RefSeq" id="XP_072834733.1"/>
    </source>
</evidence>
<dbReference type="GO" id="GO:0005886">
    <property type="term" value="C:plasma membrane"/>
    <property type="evidence" value="ECO:0007669"/>
    <property type="project" value="UniProtKB-SubCell"/>
</dbReference>
<feature type="region of interest" description="Disordered" evidence="16">
    <location>
        <begin position="1"/>
        <end position="49"/>
    </location>
</feature>
<evidence type="ECO:0000313" key="22">
    <source>
        <dbReference type="RefSeq" id="XP_072834730.1"/>
    </source>
</evidence>
<dbReference type="RefSeq" id="XP_072834732.1">
    <property type="nucleotide sequence ID" value="XM_072978631.1"/>
</dbReference>
<evidence type="ECO:0000256" key="4">
    <source>
        <dbReference type="ARBA" id="ARBA00022568"/>
    </source>
</evidence>
<feature type="transmembrane region" description="Helical" evidence="17">
    <location>
        <begin position="494"/>
        <end position="512"/>
    </location>
</feature>
<evidence type="ECO:0000256" key="16">
    <source>
        <dbReference type="SAM" id="MobiDB-lite"/>
    </source>
</evidence>
<evidence type="ECO:0000259" key="18">
    <source>
        <dbReference type="Pfam" id="PF00520"/>
    </source>
</evidence>
<feature type="transmembrane region" description="Helical" evidence="17">
    <location>
        <begin position="533"/>
        <end position="557"/>
    </location>
</feature>
<dbReference type="NCBIfam" id="TIGR00870">
    <property type="entry name" value="trp"/>
    <property type="match status" value="1"/>
</dbReference>
<dbReference type="KEGG" id="pvt:110087405"/>
<evidence type="ECO:0000256" key="11">
    <source>
        <dbReference type="ARBA" id="ARBA00023065"/>
    </source>
</evidence>
<dbReference type="GeneID" id="110087405"/>
<evidence type="ECO:0000256" key="13">
    <source>
        <dbReference type="ARBA" id="ARBA00023303"/>
    </source>
</evidence>
<dbReference type="RefSeq" id="XP_072834731.1">
    <property type="nucleotide sequence ID" value="XM_072978630.1"/>
</dbReference>
<protein>
    <submittedName>
        <fullName evidence="20 21">Transient receptor potential cation channel subfamily V member 2</fullName>
    </submittedName>
</protein>